<dbReference type="InterPro" id="IPR012429">
    <property type="entry name" value="HGSNAT_cat"/>
</dbReference>
<feature type="transmembrane region" description="Helical" evidence="1">
    <location>
        <begin position="50"/>
        <end position="67"/>
    </location>
</feature>
<feature type="transmembrane region" description="Helical" evidence="1">
    <location>
        <begin position="231"/>
        <end position="249"/>
    </location>
</feature>
<feature type="transmembrane region" description="Helical" evidence="1">
    <location>
        <begin position="255"/>
        <end position="280"/>
    </location>
</feature>
<feature type="transmembrane region" description="Helical" evidence="1">
    <location>
        <begin position="292"/>
        <end position="318"/>
    </location>
</feature>
<dbReference type="Pfam" id="PF07786">
    <property type="entry name" value="HGSNAT_cat"/>
    <property type="match status" value="1"/>
</dbReference>
<keyword evidence="1" id="KW-0812">Transmembrane</keyword>
<feature type="transmembrane region" description="Helical" evidence="1">
    <location>
        <begin position="338"/>
        <end position="362"/>
    </location>
</feature>
<dbReference type="PANTHER" id="PTHR31061:SF24">
    <property type="entry name" value="LD22376P"/>
    <property type="match status" value="1"/>
</dbReference>
<comment type="caution">
    <text evidence="3">The sequence shown here is derived from an EMBL/GenBank/DDBJ whole genome shotgun (WGS) entry which is preliminary data.</text>
</comment>
<feature type="transmembrane region" description="Helical" evidence="1">
    <location>
        <begin position="141"/>
        <end position="161"/>
    </location>
</feature>
<gene>
    <name evidence="3" type="ORF">ACFQ39_08075</name>
</gene>
<feature type="transmembrane region" description="Helical" evidence="1">
    <location>
        <begin position="198"/>
        <end position="219"/>
    </location>
</feature>
<dbReference type="RefSeq" id="WP_377177866.1">
    <property type="nucleotide sequence ID" value="NZ_JBHTMY010000003.1"/>
</dbReference>
<evidence type="ECO:0000256" key="1">
    <source>
        <dbReference type="SAM" id="Phobius"/>
    </source>
</evidence>
<dbReference type="EMBL" id="JBHTMY010000003">
    <property type="protein sequence ID" value="MFD1315567.1"/>
    <property type="molecule type" value="Genomic_DNA"/>
</dbReference>
<sequence length="370" mass="41283">MGANKRILSVDIFRGITIAAMILVNTPGTWSHVYAPLLHADWHGLTPTDLIFPFFLFIVGMSITFAYSSKKEGGITSDVYKKIISRTLKLIFLGLFLSAFTVHFPFFKDLSTVRIPGVLQRIGVVFFIASLLFIKFNWKVLLGIFVSILIIYWLLLTQIPINGVAPLLTVDSNLPAVIDLKILTSNHTWKTNYDPEGILSTLPAIATSIFGMFLGMILLNKNSQPNQKLKQIISIGILALVIGYAWGTIFPINKALWTSSFVLVTGGWACIVYGIIYYFADILGYENWGKPAIIFGSNAITVYFLSSFISKCFGMIHLPNGKSIHGFLYDTLSSVITIPKLSSLIYAVIVILFYYGIAYVLYKKKIFIKV</sequence>
<keyword evidence="4" id="KW-1185">Reference proteome</keyword>
<keyword evidence="3" id="KW-0808">Transferase</keyword>
<dbReference type="PANTHER" id="PTHR31061">
    <property type="entry name" value="LD22376P"/>
    <property type="match status" value="1"/>
</dbReference>
<keyword evidence="1" id="KW-0472">Membrane</keyword>
<evidence type="ECO:0000313" key="3">
    <source>
        <dbReference type="EMBL" id="MFD1315567.1"/>
    </source>
</evidence>
<proteinExistence type="predicted"/>
<name>A0ABW3Y156_9FLAO</name>
<accession>A0ABW3Y156</accession>
<protein>
    <submittedName>
        <fullName evidence="3">Acyltransferase family protein</fullName>
    </submittedName>
</protein>
<dbReference type="GO" id="GO:0016746">
    <property type="term" value="F:acyltransferase activity"/>
    <property type="evidence" value="ECO:0007669"/>
    <property type="project" value="UniProtKB-KW"/>
</dbReference>
<organism evidence="3 4">
    <name type="scientific">Namhaeicola litoreus</name>
    <dbReference type="NCBI Taxonomy" id="1052145"/>
    <lineage>
        <taxon>Bacteria</taxon>
        <taxon>Pseudomonadati</taxon>
        <taxon>Bacteroidota</taxon>
        <taxon>Flavobacteriia</taxon>
        <taxon>Flavobacteriales</taxon>
        <taxon>Flavobacteriaceae</taxon>
        <taxon>Namhaeicola</taxon>
    </lineage>
</organism>
<feature type="transmembrane region" description="Helical" evidence="1">
    <location>
        <begin position="12"/>
        <end position="30"/>
    </location>
</feature>
<evidence type="ECO:0000313" key="4">
    <source>
        <dbReference type="Proteomes" id="UP001597201"/>
    </source>
</evidence>
<dbReference type="Proteomes" id="UP001597201">
    <property type="component" value="Unassembled WGS sequence"/>
</dbReference>
<keyword evidence="3" id="KW-0012">Acyltransferase</keyword>
<feature type="transmembrane region" description="Helical" evidence="1">
    <location>
        <begin position="118"/>
        <end position="134"/>
    </location>
</feature>
<feature type="domain" description="Heparan-alpha-glucosaminide N-acetyltransferase catalytic" evidence="2">
    <location>
        <begin position="6"/>
        <end position="230"/>
    </location>
</feature>
<evidence type="ECO:0000259" key="2">
    <source>
        <dbReference type="Pfam" id="PF07786"/>
    </source>
</evidence>
<keyword evidence="1" id="KW-1133">Transmembrane helix</keyword>
<feature type="transmembrane region" description="Helical" evidence="1">
    <location>
        <begin position="88"/>
        <end position="106"/>
    </location>
</feature>
<reference evidence="4" key="1">
    <citation type="journal article" date="2019" name="Int. J. Syst. Evol. Microbiol.">
        <title>The Global Catalogue of Microorganisms (GCM) 10K type strain sequencing project: providing services to taxonomists for standard genome sequencing and annotation.</title>
        <authorList>
            <consortium name="The Broad Institute Genomics Platform"/>
            <consortium name="The Broad Institute Genome Sequencing Center for Infectious Disease"/>
            <person name="Wu L."/>
            <person name="Ma J."/>
        </authorList>
    </citation>
    <scope>NUCLEOTIDE SEQUENCE [LARGE SCALE GENOMIC DNA]</scope>
    <source>
        <strain evidence="4">CCUG 61485</strain>
    </source>
</reference>